<dbReference type="PROSITE" id="PS50821">
    <property type="entry name" value="PAZ"/>
    <property type="match status" value="1"/>
</dbReference>
<dbReference type="Pfam" id="PF02171">
    <property type="entry name" value="Piwi"/>
    <property type="match status" value="1"/>
</dbReference>
<dbReference type="InterPro" id="IPR003100">
    <property type="entry name" value="PAZ_dom"/>
</dbReference>
<dbReference type="InterPro" id="IPR003165">
    <property type="entry name" value="Piwi"/>
</dbReference>
<feature type="domain" description="PAZ" evidence="3">
    <location>
        <begin position="268"/>
        <end position="377"/>
    </location>
</feature>
<reference evidence="5" key="1">
    <citation type="journal article" date="2020" name="Fungal Divers.">
        <title>Resolving the Mortierellaceae phylogeny through synthesis of multi-gene phylogenetics and phylogenomics.</title>
        <authorList>
            <person name="Vandepol N."/>
            <person name="Liber J."/>
            <person name="Desiro A."/>
            <person name="Na H."/>
            <person name="Kennedy M."/>
            <person name="Barry K."/>
            <person name="Grigoriev I.V."/>
            <person name="Miller A.N."/>
            <person name="O'Donnell K."/>
            <person name="Stajich J.E."/>
            <person name="Bonito G."/>
        </authorList>
    </citation>
    <scope>NUCLEOTIDE SEQUENCE</scope>
    <source>
        <strain evidence="5">NVP1</strain>
    </source>
</reference>
<evidence type="ECO:0000256" key="1">
    <source>
        <dbReference type="RuleBase" id="RU361178"/>
    </source>
</evidence>
<dbReference type="Pfam" id="PF02170">
    <property type="entry name" value="PAZ"/>
    <property type="match status" value="1"/>
</dbReference>
<organism evidence="5 6">
    <name type="scientific">Podila minutissima</name>
    <dbReference type="NCBI Taxonomy" id="64525"/>
    <lineage>
        <taxon>Eukaryota</taxon>
        <taxon>Fungi</taxon>
        <taxon>Fungi incertae sedis</taxon>
        <taxon>Mucoromycota</taxon>
        <taxon>Mortierellomycotina</taxon>
        <taxon>Mortierellomycetes</taxon>
        <taxon>Mortierellales</taxon>
        <taxon>Mortierellaceae</taxon>
        <taxon>Podila</taxon>
    </lineage>
</organism>
<protein>
    <submittedName>
        <fullName evidence="5">Eukaryotic translation initiation factor 2C</fullName>
    </submittedName>
</protein>
<dbReference type="Proteomes" id="UP000696485">
    <property type="component" value="Unassembled WGS sequence"/>
</dbReference>
<dbReference type="InterPro" id="IPR036397">
    <property type="entry name" value="RNaseH_sf"/>
</dbReference>
<evidence type="ECO:0000313" key="6">
    <source>
        <dbReference type="Proteomes" id="UP000696485"/>
    </source>
</evidence>
<accession>A0A9P5VQ05</accession>
<dbReference type="CDD" id="cd04657">
    <property type="entry name" value="Piwi_ago-like"/>
    <property type="match status" value="1"/>
</dbReference>
<comment type="similarity">
    <text evidence="1">Belongs to the argonaute family.</text>
</comment>
<evidence type="ECO:0000313" key="5">
    <source>
        <dbReference type="EMBL" id="KAF9336216.1"/>
    </source>
</evidence>
<dbReference type="InterPro" id="IPR045246">
    <property type="entry name" value="Piwi_ago-like"/>
</dbReference>
<dbReference type="SMART" id="SM00950">
    <property type="entry name" value="Piwi"/>
    <property type="match status" value="1"/>
</dbReference>
<dbReference type="EMBL" id="JAAAUY010000068">
    <property type="protein sequence ID" value="KAF9336216.1"/>
    <property type="molecule type" value="Genomic_DNA"/>
</dbReference>
<evidence type="ECO:0000259" key="4">
    <source>
        <dbReference type="PROSITE" id="PS50822"/>
    </source>
</evidence>
<dbReference type="InterPro" id="IPR032472">
    <property type="entry name" value="ArgoL2"/>
</dbReference>
<feature type="region of interest" description="Disordered" evidence="2">
    <location>
        <begin position="1"/>
        <end position="24"/>
    </location>
</feature>
<dbReference type="Pfam" id="PF16487">
    <property type="entry name" value="ArgoMid"/>
    <property type="match status" value="1"/>
</dbReference>
<dbReference type="SMART" id="SM00949">
    <property type="entry name" value="PAZ"/>
    <property type="match status" value="1"/>
</dbReference>
<evidence type="ECO:0000256" key="2">
    <source>
        <dbReference type="SAM" id="MobiDB-lite"/>
    </source>
</evidence>
<dbReference type="Pfam" id="PF16488">
    <property type="entry name" value="ArgoL2"/>
    <property type="match status" value="1"/>
</dbReference>
<dbReference type="SUPFAM" id="SSF53098">
    <property type="entry name" value="Ribonuclease H-like"/>
    <property type="match status" value="1"/>
</dbReference>
<dbReference type="InterPro" id="IPR032474">
    <property type="entry name" value="Argonaute_N"/>
</dbReference>
<dbReference type="Gene3D" id="2.170.260.10">
    <property type="entry name" value="paz domain"/>
    <property type="match status" value="1"/>
</dbReference>
<keyword evidence="6" id="KW-1185">Reference proteome</keyword>
<comment type="caution">
    <text evidence="5">The sequence shown here is derived from an EMBL/GenBank/DDBJ whole genome shotgun (WGS) entry which is preliminary data.</text>
</comment>
<dbReference type="PROSITE" id="PS50822">
    <property type="entry name" value="PIWI"/>
    <property type="match status" value="1"/>
</dbReference>
<dbReference type="SMART" id="SM01163">
    <property type="entry name" value="DUF1785"/>
    <property type="match status" value="1"/>
</dbReference>
<dbReference type="PANTHER" id="PTHR22891">
    <property type="entry name" value="EUKARYOTIC TRANSLATION INITIATION FACTOR 2C"/>
    <property type="match status" value="1"/>
</dbReference>
<dbReference type="GO" id="GO:0003723">
    <property type="term" value="F:RNA binding"/>
    <property type="evidence" value="ECO:0007669"/>
    <property type="project" value="InterPro"/>
</dbReference>
<gene>
    <name evidence="5" type="primary">EIF2C4_3</name>
    <name evidence="5" type="ORF">BG006_009380</name>
</gene>
<evidence type="ECO:0000259" key="3">
    <source>
        <dbReference type="PROSITE" id="PS50821"/>
    </source>
</evidence>
<dbReference type="GO" id="GO:0003743">
    <property type="term" value="F:translation initiation factor activity"/>
    <property type="evidence" value="ECO:0007669"/>
    <property type="project" value="UniProtKB-KW"/>
</dbReference>
<proteinExistence type="inferred from homology"/>
<dbReference type="InterPro" id="IPR012337">
    <property type="entry name" value="RNaseH-like_sf"/>
</dbReference>
<feature type="region of interest" description="Disordered" evidence="2">
    <location>
        <begin position="111"/>
        <end position="152"/>
    </location>
</feature>
<name>A0A9P5VQ05_9FUNG</name>
<dbReference type="Pfam" id="PF08699">
    <property type="entry name" value="ArgoL1"/>
    <property type="match status" value="1"/>
</dbReference>
<dbReference type="Gene3D" id="3.40.50.2300">
    <property type="match status" value="1"/>
</dbReference>
<feature type="domain" description="Piwi" evidence="4">
    <location>
        <begin position="549"/>
        <end position="850"/>
    </location>
</feature>
<dbReference type="SUPFAM" id="SSF101690">
    <property type="entry name" value="PAZ domain"/>
    <property type="match status" value="1"/>
</dbReference>
<keyword evidence="5" id="KW-0396">Initiation factor</keyword>
<dbReference type="InterPro" id="IPR014811">
    <property type="entry name" value="ArgoL1"/>
</dbReference>
<dbReference type="CDD" id="cd02846">
    <property type="entry name" value="PAZ_argonaute_like"/>
    <property type="match status" value="1"/>
</dbReference>
<dbReference type="InterPro" id="IPR032473">
    <property type="entry name" value="Argonaute_Mid_dom"/>
</dbReference>
<keyword evidence="5" id="KW-0648">Protein biosynthesis</keyword>
<dbReference type="Gene3D" id="3.30.420.10">
    <property type="entry name" value="Ribonuclease H-like superfamily/Ribonuclease H"/>
    <property type="match status" value="1"/>
</dbReference>
<dbReference type="Pfam" id="PF16486">
    <property type="entry name" value="ArgoN"/>
    <property type="match status" value="1"/>
</dbReference>
<dbReference type="AlphaFoldDB" id="A0A9P5VQ05"/>
<dbReference type="InterPro" id="IPR036085">
    <property type="entry name" value="PAZ_dom_sf"/>
</dbReference>
<sequence>MMSSPPPITLTPNARRPDAGGTQGRPLQVKANFFAIKKLPVDTVWHYDVSITPELPAARARKLWKEIEKLEELAKTKAVFDGRCNAYSTVELDFGKAAGITRKVVLPDGTPPKPAVVAASSSKQGPKGPKKGTAKKDTSAQDSPGPKQKTANEFMVKISRVARIDLEELHRFIRKEGPVTPACFAAIQALNITMSHKVFSEMVSAGRSAFSPNNAQNLGGGVEKWDGIFQSIRPGQGKLFANIDVASTAFIKGGNAAGVIAEAVGARKVEDIPRTGLNHKDVDRARRLLKGCGFTVTHRGTDFKKRFKIDSISPKPAEKISFEQTLNNGSKKEITIPQYYTAAYNYKLKYPNLPCIGVRGKDGATLYFPAEVCVIIPGQKYMKKLNPDQTAEMIKGTCMPPQQRAAKIMDNFSTLKFESNEYMKAFNLEVDKEMAVVPARVLQPPNVQYAKGATCTPLHGGWKLDQSRKMYTGSNLGSWGVLVFENEQRFPKAIVEAFLRDLTSTLIENGMTVSRRNPPIMYAQANQVERNVDAMWSMIQTSCGSPPQMILVVLPSVCPTYSAIKTYCETSQNGKMTQCVLSNKIRKANKQYCGMLGLKINTKLGGINNVLSQGAIPFYTSAPTMVIGADVTHPAPGETSRPSVCAVVGSMDRFAFKFSGRLQLQEGRVEIIDRLKYMVHELLVSFTTINKRRPERILFYRDGVSEGQYAEVVTKEVAAVKEACRHIDPKYNPPVTFCIVKKRHHARFFPLSPKDADRSGNCLAGTVVDKVITHPTEFDFYLQSHGGLQGTSRPTLYHVIFDENRFTSDHIQALTYNLCHTYSRCPKSVSIVPAVYYAHLLAYRARHYQDTDFSDTSSSSSSGANALAFQTSNAIKNLMYFV</sequence>